<evidence type="ECO:0000256" key="4">
    <source>
        <dbReference type="ARBA" id="ARBA00022679"/>
    </source>
</evidence>
<dbReference type="GO" id="GO:0009231">
    <property type="term" value="P:riboflavin biosynthetic process"/>
    <property type="evidence" value="ECO:0007669"/>
    <property type="project" value="InterPro"/>
</dbReference>
<proteinExistence type="predicted"/>
<dbReference type="Proteomes" id="UP000178936">
    <property type="component" value="Unassembled WGS sequence"/>
</dbReference>
<keyword evidence="5" id="KW-0547">Nucleotide-binding</keyword>
<gene>
    <name evidence="9" type="ORF">A2226_00690</name>
</gene>
<evidence type="ECO:0000313" key="10">
    <source>
        <dbReference type="Proteomes" id="UP000178936"/>
    </source>
</evidence>
<dbReference type="GO" id="GO:0008531">
    <property type="term" value="F:riboflavin kinase activity"/>
    <property type="evidence" value="ECO:0007669"/>
    <property type="project" value="UniProtKB-EC"/>
</dbReference>
<dbReference type="Gene3D" id="2.40.30.30">
    <property type="entry name" value="Riboflavin kinase-like"/>
    <property type="match status" value="1"/>
</dbReference>
<dbReference type="EMBL" id="MHTB01000007">
    <property type="protein sequence ID" value="OHA55700.1"/>
    <property type="molecule type" value="Genomic_DNA"/>
</dbReference>
<dbReference type="PANTHER" id="PTHR22749">
    <property type="entry name" value="RIBOFLAVIN KINASE/FMN ADENYLYLTRANSFERASE"/>
    <property type="match status" value="1"/>
</dbReference>
<name>A0A1G2Q561_9BACT</name>
<dbReference type="AlphaFoldDB" id="A0A1G2Q561"/>
<protein>
    <recommendedName>
        <fullName evidence="1">riboflavin kinase</fullName>
        <ecNumber evidence="1">2.7.1.26</ecNumber>
    </recommendedName>
</protein>
<dbReference type="InterPro" id="IPR023468">
    <property type="entry name" value="Riboflavin_kinase"/>
</dbReference>
<evidence type="ECO:0000313" key="9">
    <source>
        <dbReference type="EMBL" id="OHA55700.1"/>
    </source>
</evidence>
<dbReference type="InterPro" id="IPR023465">
    <property type="entry name" value="Riboflavin_kinase_dom_sf"/>
</dbReference>
<evidence type="ECO:0000256" key="2">
    <source>
        <dbReference type="ARBA" id="ARBA00022630"/>
    </source>
</evidence>
<comment type="catalytic activity">
    <reaction evidence="7">
        <text>riboflavin + ATP = FMN + ADP + H(+)</text>
        <dbReference type="Rhea" id="RHEA:14357"/>
        <dbReference type="ChEBI" id="CHEBI:15378"/>
        <dbReference type="ChEBI" id="CHEBI:30616"/>
        <dbReference type="ChEBI" id="CHEBI:57986"/>
        <dbReference type="ChEBI" id="CHEBI:58210"/>
        <dbReference type="ChEBI" id="CHEBI:456216"/>
        <dbReference type="EC" id="2.7.1.26"/>
    </reaction>
</comment>
<sequence length="126" mass="14359">MDILFKITGEVFPASQRGRTLGFPTANLNIPATELAEGIYLAFTYKDEQKYRSLLFIGSALTFNETNRKVEVFVLDKIDDWYGQEITVEALKKIRDNKKFSSADELVAQMKFDVTAAKQFFDSLSE</sequence>
<organism evidence="9 10">
    <name type="scientific">Candidatus Veblenbacteria bacterium RIFOXYA2_FULL_43_9</name>
    <dbReference type="NCBI Taxonomy" id="1802425"/>
    <lineage>
        <taxon>Bacteria</taxon>
        <taxon>Candidatus Vebleniibacteriota</taxon>
    </lineage>
</organism>
<keyword evidence="6" id="KW-0067">ATP-binding</keyword>
<dbReference type="EC" id="2.7.1.26" evidence="1"/>
<dbReference type="GO" id="GO:0005524">
    <property type="term" value="F:ATP binding"/>
    <property type="evidence" value="ECO:0007669"/>
    <property type="project" value="UniProtKB-KW"/>
</dbReference>
<dbReference type="Pfam" id="PF01687">
    <property type="entry name" value="Flavokinase"/>
    <property type="match status" value="1"/>
</dbReference>
<comment type="caution">
    <text evidence="9">The sequence shown here is derived from an EMBL/GenBank/DDBJ whole genome shotgun (WGS) entry which is preliminary data.</text>
</comment>
<dbReference type="GO" id="GO:0009398">
    <property type="term" value="P:FMN biosynthetic process"/>
    <property type="evidence" value="ECO:0007669"/>
    <property type="project" value="TreeGrafter"/>
</dbReference>
<reference evidence="9 10" key="1">
    <citation type="journal article" date="2016" name="Nat. Commun.">
        <title>Thousands of microbial genomes shed light on interconnected biogeochemical processes in an aquifer system.</title>
        <authorList>
            <person name="Anantharaman K."/>
            <person name="Brown C.T."/>
            <person name="Hug L.A."/>
            <person name="Sharon I."/>
            <person name="Castelle C.J."/>
            <person name="Probst A.J."/>
            <person name="Thomas B.C."/>
            <person name="Singh A."/>
            <person name="Wilkins M.J."/>
            <person name="Karaoz U."/>
            <person name="Brodie E.L."/>
            <person name="Williams K.H."/>
            <person name="Hubbard S.S."/>
            <person name="Banfield J.F."/>
        </authorList>
    </citation>
    <scope>NUCLEOTIDE SEQUENCE [LARGE SCALE GENOMIC DNA]</scope>
</reference>
<evidence type="ECO:0000256" key="6">
    <source>
        <dbReference type="ARBA" id="ARBA00022840"/>
    </source>
</evidence>
<evidence type="ECO:0000259" key="8">
    <source>
        <dbReference type="SMART" id="SM00904"/>
    </source>
</evidence>
<dbReference type="SUPFAM" id="SSF82114">
    <property type="entry name" value="Riboflavin kinase-like"/>
    <property type="match status" value="1"/>
</dbReference>
<evidence type="ECO:0000256" key="3">
    <source>
        <dbReference type="ARBA" id="ARBA00022643"/>
    </source>
</evidence>
<keyword evidence="2" id="KW-0285">Flavoprotein</keyword>
<evidence type="ECO:0000256" key="7">
    <source>
        <dbReference type="ARBA" id="ARBA00047880"/>
    </source>
</evidence>
<evidence type="ECO:0000256" key="5">
    <source>
        <dbReference type="ARBA" id="ARBA00022741"/>
    </source>
</evidence>
<dbReference type="InterPro" id="IPR015865">
    <property type="entry name" value="Riboflavin_kinase_bac/euk"/>
</dbReference>
<keyword evidence="3" id="KW-0288">FMN</keyword>
<accession>A0A1G2Q561</accession>
<evidence type="ECO:0000256" key="1">
    <source>
        <dbReference type="ARBA" id="ARBA00012105"/>
    </source>
</evidence>
<keyword evidence="4" id="KW-0808">Transferase</keyword>
<dbReference type="PANTHER" id="PTHR22749:SF6">
    <property type="entry name" value="RIBOFLAVIN KINASE"/>
    <property type="match status" value="1"/>
</dbReference>
<feature type="domain" description="Riboflavin kinase" evidence="8">
    <location>
        <begin position="3"/>
        <end position="122"/>
    </location>
</feature>
<dbReference type="SMART" id="SM00904">
    <property type="entry name" value="Flavokinase"/>
    <property type="match status" value="1"/>
</dbReference>